<keyword evidence="3 8" id="KW-0812">Transmembrane</keyword>
<evidence type="ECO:0000256" key="5">
    <source>
        <dbReference type="ARBA" id="ARBA00023136"/>
    </source>
</evidence>
<name>A0ABV0Y605_9TELE</name>
<dbReference type="EMBL" id="JAHRIP010022457">
    <property type="protein sequence ID" value="MEQ2289195.1"/>
    <property type="molecule type" value="Genomic_DNA"/>
</dbReference>
<feature type="region of interest" description="Disordered" evidence="7">
    <location>
        <begin position="129"/>
        <end position="152"/>
    </location>
</feature>
<keyword evidence="6" id="KW-0813">Transport</keyword>
<keyword evidence="4 8" id="KW-1133">Transmembrane helix</keyword>
<keyword evidence="6" id="KW-0915">Sodium</keyword>
<evidence type="ECO:0000256" key="1">
    <source>
        <dbReference type="ARBA" id="ARBA00004141"/>
    </source>
</evidence>
<keyword evidence="6" id="KW-0406">Ion transport</keyword>
<feature type="non-terminal residue" evidence="9">
    <location>
        <position position="152"/>
    </location>
</feature>
<reference evidence="9 10" key="1">
    <citation type="submission" date="2021-06" db="EMBL/GenBank/DDBJ databases">
        <authorList>
            <person name="Palmer J.M."/>
        </authorList>
    </citation>
    <scope>NUCLEOTIDE SEQUENCE [LARGE SCALE GENOMIC DNA]</scope>
    <source>
        <strain evidence="9 10">AS_MEX2019</strain>
        <tissue evidence="9">Muscle</tissue>
    </source>
</reference>
<comment type="caution">
    <text evidence="9">The sequence shown here is derived from an EMBL/GenBank/DDBJ whole genome shotgun (WGS) entry which is preliminary data.</text>
</comment>
<evidence type="ECO:0000256" key="4">
    <source>
        <dbReference type="ARBA" id="ARBA00022989"/>
    </source>
</evidence>
<dbReference type="PANTHER" id="PTHR10283">
    <property type="entry name" value="SOLUTE CARRIER FAMILY 13 MEMBER"/>
    <property type="match status" value="1"/>
</dbReference>
<dbReference type="PANTHER" id="PTHR10283:SF82">
    <property type="entry name" value="SOLUTE CARRIER FAMILY 13 MEMBER 2"/>
    <property type="match status" value="1"/>
</dbReference>
<protein>
    <recommendedName>
        <fullName evidence="11">Solute carrier family 13 (Sodium-dependent dicarboxylate transporter), member 2/3/5</fullName>
    </recommendedName>
</protein>
<comment type="similarity">
    <text evidence="2">Belongs to the SLC13A/DASS transporter (TC 2.A.47) family. NADC subfamily.</text>
</comment>
<sequence>MPLAVTALLPVILFPMMGIMKAGDVSIEYLKDSNMLGIGGLLVAVAVEHWNLHKRIALRVLLLVGVRPSLLMIGFMSVSAFLSMWISNTATTAMMLPIAHAVLQQLQVTEAQAEERDLQTAAEDNLGFELESKEEITDEQKPDTKLQLENGV</sequence>
<evidence type="ECO:0000256" key="2">
    <source>
        <dbReference type="ARBA" id="ARBA00006772"/>
    </source>
</evidence>
<keyword evidence="6" id="KW-0739">Sodium transport</keyword>
<comment type="subcellular location">
    <subcellularLocation>
        <location evidence="1">Membrane</location>
        <topology evidence="1">Multi-pass membrane protein</topology>
    </subcellularLocation>
</comment>
<evidence type="ECO:0008006" key="11">
    <source>
        <dbReference type="Google" id="ProtNLM"/>
    </source>
</evidence>
<gene>
    <name evidence="9" type="ORF">AMECASPLE_030503</name>
</gene>
<evidence type="ECO:0000256" key="8">
    <source>
        <dbReference type="SAM" id="Phobius"/>
    </source>
</evidence>
<feature type="compositionally biased region" description="Basic and acidic residues" evidence="7">
    <location>
        <begin position="130"/>
        <end position="146"/>
    </location>
</feature>
<accession>A0ABV0Y605</accession>
<organism evidence="9 10">
    <name type="scientific">Ameca splendens</name>
    <dbReference type="NCBI Taxonomy" id="208324"/>
    <lineage>
        <taxon>Eukaryota</taxon>
        <taxon>Metazoa</taxon>
        <taxon>Chordata</taxon>
        <taxon>Craniata</taxon>
        <taxon>Vertebrata</taxon>
        <taxon>Euteleostomi</taxon>
        <taxon>Actinopterygii</taxon>
        <taxon>Neopterygii</taxon>
        <taxon>Teleostei</taxon>
        <taxon>Neoteleostei</taxon>
        <taxon>Acanthomorphata</taxon>
        <taxon>Ovalentaria</taxon>
        <taxon>Atherinomorphae</taxon>
        <taxon>Cyprinodontiformes</taxon>
        <taxon>Goodeidae</taxon>
        <taxon>Ameca</taxon>
    </lineage>
</organism>
<feature type="transmembrane region" description="Helical" evidence="8">
    <location>
        <begin position="64"/>
        <end position="86"/>
    </location>
</feature>
<keyword evidence="5 8" id="KW-0472">Membrane</keyword>
<feature type="transmembrane region" description="Helical" evidence="8">
    <location>
        <begin position="32"/>
        <end position="52"/>
    </location>
</feature>
<proteinExistence type="inferred from homology"/>
<evidence type="ECO:0000256" key="3">
    <source>
        <dbReference type="ARBA" id="ARBA00022692"/>
    </source>
</evidence>
<evidence type="ECO:0000256" key="6">
    <source>
        <dbReference type="ARBA" id="ARBA00023201"/>
    </source>
</evidence>
<keyword evidence="10" id="KW-1185">Reference proteome</keyword>
<dbReference type="InterPro" id="IPR001898">
    <property type="entry name" value="SLC13A/DASS"/>
</dbReference>
<evidence type="ECO:0000256" key="7">
    <source>
        <dbReference type="SAM" id="MobiDB-lite"/>
    </source>
</evidence>
<evidence type="ECO:0000313" key="9">
    <source>
        <dbReference type="EMBL" id="MEQ2289195.1"/>
    </source>
</evidence>
<evidence type="ECO:0000313" key="10">
    <source>
        <dbReference type="Proteomes" id="UP001469553"/>
    </source>
</evidence>
<dbReference type="Pfam" id="PF00939">
    <property type="entry name" value="Na_sulph_symp"/>
    <property type="match status" value="1"/>
</dbReference>
<dbReference type="Proteomes" id="UP001469553">
    <property type="component" value="Unassembled WGS sequence"/>
</dbReference>